<keyword evidence="1" id="KW-0812">Transmembrane</keyword>
<proteinExistence type="predicted"/>
<feature type="transmembrane region" description="Helical" evidence="1">
    <location>
        <begin position="29"/>
        <end position="50"/>
    </location>
</feature>
<sequence>MSTGMSSSMKMNMGHGAGHTPMSAGISGYFAMVILAICAAMVLHIVFTLWKKQSQLGELSEHQRFRHSVPMTLGMIATMSVCTALGGVMENQLSAAYVTGLVIGILFGLLIGLPFRGMAALDGMVAGVMGGLMGTMLGSMMPQAGLYIVITVLTALFVCTWCVMLRRIYHPETALQVENRKSETLSKGKSMVSGARLAIRVRVFSIVFGLVWLVDAIMKWLPGFSSQFVMDIKMAGQGQPKLLYPWFHFWATATKEHPHFFVYTVAVLETLMAISLLFGFARKLLYAIGILLSITIWAVGEGFGGPYTSGATDIGTAIIYAFVFAAIWGLEQFSALYDKWTLDYFIANRWAAWGKIGLWSELEVNAQKVHVENGYKL</sequence>
<evidence type="ECO:0008006" key="4">
    <source>
        <dbReference type="Google" id="ProtNLM"/>
    </source>
</evidence>
<reference evidence="2" key="1">
    <citation type="submission" date="2022-08" db="EMBL/GenBank/DDBJ databases">
        <title>Alicyclobacillus fastidiosus DSM 17978, complete genome.</title>
        <authorList>
            <person name="Wang Q."/>
            <person name="Cai R."/>
            <person name="Wang Z."/>
        </authorList>
    </citation>
    <scope>NUCLEOTIDE SEQUENCE</scope>
    <source>
        <strain evidence="2">DSM 17978</strain>
    </source>
</reference>
<evidence type="ECO:0000313" key="2">
    <source>
        <dbReference type="EMBL" id="WAH43450.1"/>
    </source>
</evidence>
<feature type="transmembrane region" description="Helical" evidence="1">
    <location>
        <begin position="71"/>
        <end position="89"/>
    </location>
</feature>
<keyword evidence="1" id="KW-1133">Transmembrane helix</keyword>
<name>A0ABY6ZKW7_9BACL</name>
<accession>A0ABY6ZKW7</accession>
<protein>
    <recommendedName>
        <fullName evidence="4">DoxX family protein</fullName>
    </recommendedName>
</protein>
<dbReference type="EMBL" id="CP104067">
    <property type="protein sequence ID" value="WAH43450.1"/>
    <property type="molecule type" value="Genomic_DNA"/>
</dbReference>
<keyword evidence="3" id="KW-1185">Reference proteome</keyword>
<evidence type="ECO:0000313" key="3">
    <source>
        <dbReference type="Proteomes" id="UP001164761"/>
    </source>
</evidence>
<dbReference type="Proteomes" id="UP001164761">
    <property type="component" value="Chromosome"/>
</dbReference>
<feature type="transmembrane region" description="Helical" evidence="1">
    <location>
        <begin position="197"/>
        <end position="221"/>
    </location>
</feature>
<feature type="transmembrane region" description="Helical" evidence="1">
    <location>
        <begin position="310"/>
        <end position="330"/>
    </location>
</feature>
<gene>
    <name evidence="2" type="ORF">NZD89_08725</name>
</gene>
<evidence type="ECO:0000256" key="1">
    <source>
        <dbReference type="SAM" id="Phobius"/>
    </source>
</evidence>
<feature type="transmembrane region" description="Helical" evidence="1">
    <location>
        <begin position="285"/>
        <end position="304"/>
    </location>
</feature>
<feature type="transmembrane region" description="Helical" evidence="1">
    <location>
        <begin position="144"/>
        <end position="165"/>
    </location>
</feature>
<feature type="transmembrane region" description="Helical" evidence="1">
    <location>
        <begin position="260"/>
        <end position="278"/>
    </location>
</feature>
<keyword evidence="1" id="KW-0472">Membrane</keyword>
<feature type="transmembrane region" description="Helical" evidence="1">
    <location>
        <begin position="95"/>
        <end position="113"/>
    </location>
</feature>
<organism evidence="2 3">
    <name type="scientific">Alicyclobacillus fastidiosus</name>
    <dbReference type="NCBI Taxonomy" id="392011"/>
    <lineage>
        <taxon>Bacteria</taxon>
        <taxon>Bacillati</taxon>
        <taxon>Bacillota</taxon>
        <taxon>Bacilli</taxon>
        <taxon>Bacillales</taxon>
        <taxon>Alicyclobacillaceae</taxon>
        <taxon>Alicyclobacillus</taxon>
    </lineage>
</organism>
<dbReference type="RefSeq" id="WP_268007333.1">
    <property type="nucleotide sequence ID" value="NZ_BSUT01000001.1"/>
</dbReference>